<accession>A0A165GLH5</accession>
<gene>
    <name evidence="2" type="ORF">CALCODRAFT_508249</name>
</gene>
<evidence type="ECO:0000313" key="2">
    <source>
        <dbReference type="EMBL" id="KZT58218.1"/>
    </source>
</evidence>
<evidence type="ECO:0000256" key="1">
    <source>
        <dbReference type="SAM" id="MobiDB-lite"/>
    </source>
</evidence>
<feature type="region of interest" description="Disordered" evidence="1">
    <location>
        <begin position="58"/>
        <end position="90"/>
    </location>
</feature>
<dbReference type="AlphaFoldDB" id="A0A165GLH5"/>
<reference evidence="2 3" key="1">
    <citation type="journal article" date="2016" name="Mol. Biol. Evol.">
        <title>Comparative Genomics of Early-Diverging Mushroom-Forming Fungi Provides Insights into the Origins of Lignocellulose Decay Capabilities.</title>
        <authorList>
            <person name="Nagy L.G."/>
            <person name="Riley R."/>
            <person name="Tritt A."/>
            <person name="Adam C."/>
            <person name="Daum C."/>
            <person name="Floudas D."/>
            <person name="Sun H."/>
            <person name="Yadav J.S."/>
            <person name="Pangilinan J."/>
            <person name="Larsson K.H."/>
            <person name="Matsuura K."/>
            <person name="Barry K."/>
            <person name="Labutti K."/>
            <person name="Kuo R."/>
            <person name="Ohm R.A."/>
            <person name="Bhattacharya S.S."/>
            <person name="Shirouzu T."/>
            <person name="Yoshinaga Y."/>
            <person name="Martin F.M."/>
            <person name="Grigoriev I.V."/>
            <person name="Hibbett D.S."/>
        </authorList>
    </citation>
    <scope>NUCLEOTIDE SEQUENCE [LARGE SCALE GENOMIC DNA]</scope>
    <source>
        <strain evidence="2 3">HHB12733</strain>
    </source>
</reference>
<keyword evidence="3" id="KW-1185">Reference proteome</keyword>
<feature type="compositionally biased region" description="Low complexity" evidence="1">
    <location>
        <begin position="60"/>
        <end position="73"/>
    </location>
</feature>
<dbReference type="EMBL" id="KV423953">
    <property type="protein sequence ID" value="KZT58218.1"/>
    <property type="molecule type" value="Genomic_DNA"/>
</dbReference>
<evidence type="ECO:0000313" key="3">
    <source>
        <dbReference type="Proteomes" id="UP000076842"/>
    </source>
</evidence>
<organism evidence="2 3">
    <name type="scientific">Calocera cornea HHB12733</name>
    <dbReference type="NCBI Taxonomy" id="1353952"/>
    <lineage>
        <taxon>Eukaryota</taxon>
        <taxon>Fungi</taxon>
        <taxon>Dikarya</taxon>
        <taxon>Basidiomycota</taxon>
        <taxon>Agaricomycotina</taxon>
        <taxon>Dacrymycetes</taxon>
        <taxon>Dacrymycetales</taxon>
        <taxon>Dacrymycetaceae</taxon>
        <taxon>Calocera</taxon>
    </lineage>
</organism>
<dbReference type="InParanoid" id="A0A165GLH5"/>
<dbReference type="Proteomes" id="UP000076842">
    <property type="component" value="Unassembled WGS sequence"/>
</dbReference>
<feature type="compositionally biased region" description="Basic and acidic residues" evidence="1">
    <location>
        <begin position="77"/>
        <end position="90"/>
    </location>
</feature>
<sequence length="252" mass="28615">MGTMLKTRFDIQLLSGMSILSGGPRLDFDTWADSDPHNLLLTAENDHLWNSLLEGATTVGQGSTSSGKSAASGDPAQKMDKSSPTSEERMAQYEECLGRLEARFNSENASLREQLAQQNAHVKKLEEAFRRLGVRKAHDQARREFAFCYGGPEFQQDWSSGSWSKFALKHPMSTFSGQDREDPWFDPDVIWLLYEESTYKDLRRQGNQVVHDADEPELGMVVLSCPEGRHRKALWTLHVLRYNKEPELSVDY</sequence>
<protein>
    <submittedName>
        <fullName evidence="2">Uncharacterized protein</fullName>
    </submittedName>
</protein>
<proteinExistence type="predicted"/>
<name>A0A165GLH5_9BASI</name>